<dbReference type="SUPFAM" id="SSF46938">
    <property type="entry name" value="CRAL/TRIO N-terminal domain"/>
    <property type="match status" value="1"/>
</dbReference>
<dbReference type="eggNOG" id="KOG1470">
    <property type="taxonomic scope" value="Eukaryota"/>
</dbReference>
<dbReference type="GeneID" id="17304376"/>
<dbReference type="KEGG" id="gtt:GUITHDRAFT_162637"/>
<feature type="domain" description="CRAL-TRIO" evidence="2">
    <location>
        <begin position="126"/>
        <end position="300"/>
    </location>
</feature>
<dbReference type="InterPro" id="IPR036273">
    <property type="entry name" value="CRAL/TRIO_N_dom_sf"/>
</dbReference>
<dbReference type="RefSeq" id="XP_005834515.1">
    <property type="nucleotide sequence ID" value="XM_005834458.1"/>
</dbReference>
<dbReference type="PANTHER" id="PTHR45824:SF29">
    <property type="entry name" value="GH16843P"/>
    <property type="match status" value="1"/>
</dbReference>
<dbReference type="InterPro" id="IPR036865">
    <property type="entry name" value="CRAL-TRIO_dom_sf"/>
</dbReference>
<dbReference type="SUPFAM" id="SSF52087">
    <property type="entry name" value="CRAL/TRIO domain"/>
    <property type="match status" value="1"/>
</dbReference>
<evidence type="ECO:0000313" key="4">
    <source>
        <dbReference type="EnsemblProtists" id="EKX47535"/>
    </source>
</evidence>
<dbReference type="AlphaFoldDB" id="L1JHG2"/>
<dbReference type="GO" id="GO:0008526">
    <property type="term" value="F:phosphatidylinositol transfer activity"/>
    <property type="evidence" value="ECO:0007669"/>
    <property type="project" value="TreeGrafter"/>
</dbReference>
<reference evidence="5" key="2">
    <citation type="submission" date="2012-11" db="EMBL/GenBank/DDBJ databases">
        <authorList>
            <person name="Kuo A."/>
            <person name="Curtis B.A."/>
            <person name="Tanifuji G."/>
            <person name="Burki F."/>
            <person name="Gruber A."/>
            <person name="Irimia M."/>
            <person name="Maruyama S."/>
            <person name="Arias M.C."/>
            <person name="Ball S.G."/>
            <person name="Gile G.H."/>
            <person name="Hirakawa Y."/>
            <person name="Hopkins J.F."/>
            <person name="Rensing S.A."/>
            <person name="Schmutz J."/>
            <person name="Symeonidi A."/>
            <person name="Elias M."/>
            <person name="Eveleigh R.J."/>
            <person name="Herman E.K."/>
            <person name="Klute M.J."/>
            <person name="Nakayama T."/>
            <person name="Obornik M."/>
            <person name="Reyes-Prieto A."/>
            <person name="Armbrust E.V."/>
            <person name="Aves S.J."/>
            <person name="Beiko R.G."/>
            <person name="Coutinho P."/>
            <person name="Dacks J.B."/>
            <person name="Durnford D.G."/>
            <person name="Fast N.M."/>
            <person name="Green B.R."/>
            <person name="Grisdale C."/>
            <person name="Hempe F."/>
            <person name="Henrissat B."/>
            <person name="Hoppner M.P."/>
            <person name="Ishida K.-I."/>
            <person name="Kim E."/>
            <person name="Koreny L."/>
            <person name="Kroth P.G."/>
            <person name="Liu Y."/>
            <person name="Malik S.-B."/>
            <person name="Maier U.G."/>
            <person name="McRose D."/>
            <person name="Mock T."/>
            <person name="Neilson J.A."/>
            <person name="Onodera N.T."/>
            <person name="Poole A.M."/>
            <person name="Pritham E.J."/>
            <person name="Richards T.A."/>
            <person name="Rocap G."/>
            <person name="Roy S.W."/>
            <person name="Sarai C."/>
            <person name="Schaack S."/>
            <person name="Shirato S."/>
            <person name="Slamovits C.H."/>
            <person name="Spencer D.F."/>
            <person name="Suzuki S."/>
            <person name="Worden A.Z."/>
            <person name="Zauner S."/>
            <person name="Barry K."/>
            <person name="Bell C."/>
            <person name="Bharti A.K."/>
            <person name="Crow J.A."/>
            <person name="Grimwood J."/>
            <person name="Kramer R."/>
            <person name="Lindquist E."/>
            <person name="Lucas S."/>
            <person name="Salamov A."/>
            <person name="McFadden G.I."/>
            <person name="Lane C.E."/>
            <person name="Keeling P.J."/>
            <person name="Gray M.W."/>
            <person name="Grigoriev I.V."/>
            <person name="Archibald J.M."/>
        </authorList>
    </citation>
    <scope>NUCLEOTIDE SEQUENCE</scope>
    <source>
        <strain evidence="5">CCMP2712</strain>
    </source>
</reference>
<dbReference type="SMART" id="SM00516">
    <property type="entry name" value="SEC14"/>
    <property type="match status" value="1"/>
</dbReference>
<evidence type="ECO:0000313" key="5">
    <source>
        <dbReference type="Proteomes" id="UP000011087"/>
    </source>
</evidence>
<dbReference type="PaxDb" id="55529-EKX47535"/>
<feature type="compositionally biased region" description="Polar residues" evidence="1">
    <location>
        <begin position="1"/>
        <end position="16"/>
    </location>
</feature>
<reference evidence="3 5" key="1">
    <citation type="journal article" date="2012" name="Nature">
        <title>Algal genomes reveal evolutionary mosaicism and the fate of nucleomorphs.</title>
        <authorList>
            <consortium name="DOE Joint Genome Institute"/>
            <person name="Curtis B.A."/>
            <person name="Tanifuji G."/>
            <person name="Burki F."/>
            <person name="Gruber A."/>
            <person name="Irimia M."/>
            <person name="Maruyama S."/>
            <person name="Arias M.C."/>
            <person name="Ball S.G."/>
            <person name="Gile G.H."/>
            <person name="Hirakawa Y."/>
            <person name="Hopkins J.F."/>
            <person name="Kuo A."/>
            <person name="Rensing S.A."/>
            <person name="Schmutz J."/>
            <person name="Symeonidi A."/>
            <person name="Elias M."/>
            <person name="Eveleigh R.J."/>
            <person name="Herman E.K."/>
            <person name="Klute M.J."/>
            <person name="Nakayama T."/>
            <person name="Obornik M."/>
            <person name="Reyes-Prieto A."/>
            <person name="Armbrust E.V."/>
            <person name="Aves S.J."/>
            <person name="Beiko R.G."/>
            <person name="Coutinho P."/>
            <person name="Dacks J.B."/>
            <person name="Durnford D.G."/>
            <person name="Fast N.M."/>
            <person name="Green B.R."/>
            <person name="Grisdale C.J."/>
            <person name="Hempel F."/>
            <person name="Henrissat B."/>
            <person name="Hoppner M.P."/>
            <person name="Ishida K."/>
            <person name="Kim E."/>
            <person name="Koreny L."/>
            <person name="Kroth P.G."/>
            <person name="Liu Y."/>
            <person name="Malik S.B."/>
            <person name="Maier U.G."/>
            <person name="McRose D."/>
            <person name="Mock T."/>
            <person name="Neilson J.A."/>
            <person name="Onodera N.T."/>
            <person name="Poole A.M."/>
            <person name="Pritham E.J."/>
            <person name="Richards T.A."/>
            <person name="Rocap G."/>
            <person name="Roy S.W."/>
            <person name="Sarai C."/>
            <person name="Schaack S."/>
            <person name="Shirato S."/>
            <person name="Slamovits C.H."/>
            <person name="Spencer D.F."/>
            <person name="Suzuki S."/>
            <person name="Worden A.Z."/>
            <person name="Zauner S."/>
            <person name="Barry K."/>
            <person name="Bell C."/>
            <person name="Bharti A.K."/>
            <person name="Crow J.A."/>
            <person name="Grimwood J."/>
            <person name="Kramer R."/>
            <person name="Lindquist E."/>
            <person name="Lucas S."/>
            <person name="Salamov A."/>
            <person name="McFadden G.I."/>
            <person name="Lane C.E."/>
            <person name="Keeling P.J."/>
            <person name="Gray M.W."/>
            <person name="Grigoriev I.V."/>
            <person name="Archibald J.M."/>
        </authorList>
    </citation>
    <scope>NUCLEOTIDE SEQUENCE</scope>
    <source>
        <strain evidence="3 5">CCMP2712</strain>
    </source>
</reference>
<dbReference type="Gene3D" id="3.40.525.10">
    <property type="entry name" value="CRAL-TRIO lipid binding domain"/>
    <property type="match status" value="1"/>
</dbReference>
<dbReference type="OMA" id="YTCFATA"/>
<organism evidence="3">
    <name type="scientific">Guillardia theta (strain CCMP2712)</name>
    <name type="common">Cryptophyte</name>
    <dbReference type="NCBI Taxonomy" id="905079"/>
    <lineage>
        <taxon>Eukaryota</taxon>
        <taxon>Cryptophyceae</taxon>
        <taxon>Pyrenomonadales</taxon>
        <taxon>Geminigeraceae</taxon>
        <taxon>Guillardia</taxon>
    </lineage>
</organism>
<dbReference type="OrthoDB" id="75724at2759"/>
<dbReference type="EMBL" id="JH992989">
    <property type="protein sequence ID" value="EKX47535.1"/>
    <property type="molecule type" value="Genomic_DNA"/>
</dbReference>
<name>L1JHG2_GUITC</name>
<evidence type="ECO:0000259" key="2">
    <source>
        <dbReference type="PROSITE" id="PS50191"/>
    </source>
</evidence>
<dbReference type="Proteomes" id="UP000011087">
    <property type="component" value="Unassembled WGS sequence"/>
</dbReference>
<sequence>MTDVSPQCLQIEGLQSTDDEESFDTVEIQRAKSADTDEGSFYSDNKFVEVEALVPFPHPPQPEGSIESVLAALKAHGISPDLSSWCDRACVIRFLRAENGNVAKVVKRMLVTMEWRNKTHPENVVCQACIKNHRAHDLRLIDSDRYGRPVLYNCFRCCDAREPTVLLAHFTQEIERAIAVMQAPVETIVWICDFEGFGMRDAMDPRFSVSLINMFQTHYPERLGAIVCLDAPRLFSGLWSLAKRLLSPSTQRKIYFARGMTAREQVANALFHPSTASWLIAHMKDNRVKSKVKAAWKLPHSMPPPHKHASQTN</sequence>
<dbReference type="Pfam" id="PF00650">
    <property type="entry name" value="CRAL_TRIO"/>
    <property type="match status" value="1"/>
</dbReference>
<keyword evidence="5" id="KW-1185">Reference proteome</keyword>
<reference evidence="4" key="3">
    <citation type="submission" date="2015-06" db="UniProtKB">
        <authorList>
            <consortium name="EnsemblProtists"/>
        </authorList>
    </citation>
    <scope>IDENTIFICATION</scope>
</reference>
<proteinExistence type="predicted"/>
<dbReference type="InterPro" id="IPR052578">
    <property type="entry name" value="PI_Transfer_CRAL-TRIO"/>
</dbReference>
<dbReference type="InterPro" id="IPR001251">
    <property type="entry name" value="CRAL-TRIO_dom"/>
</dbReference>
<dbReference type="PANTHER" id="PTHR45824">
    <property type="entry name" value="GH16843P"/>
    <property type="match status" value="1"/>
</dbReference>
<dbReference type="PROSITE" id="PS50191">
    <property type="entry name" value="CRAL_TRIO"/>
    <property type="match status" value="1"/>
</dbReference>
<dbReference type="HOGENOM" id="CLU_889800_0_0_1"/>
<evidence type="ECO:0000256" key="1">
    <source>
        <dbReference type="SAM" id="MobiDB-lite"/>
    </source>
</evidence>
<evidence type="ECO:0000313" key="3">
    <source>
        <dbReference type="EMBL" id="EKX47535.1"/>
    </source>
</evidence>
<gene>
    <name evidence="3" type="ORF">GUITHDRAFT_162637</name>
</gene>
<accession>L1JHG2</accession>
<protein>
    <recommendedName>
        <fullName evidence="2">CRAL-TRIO domain-containing protein</fullName>
    </recommendedName>
</protein>
<dbReference type="EnsemblProtists" id="EKX47535">
    <property type="protein sequence ID" value="EKX47535"/>
    <property type="gene ID" value="GUITHDRAFT_162637"/>
</dbReference>
<feature type="region of interest" description="Disordered" evidence="1">
    <location>
        <begin position="1"/>
        <end position="24"/>
    </location>
</feature>
<dbReference type="CDD" id="cd00170">
    <property type="entry name" value="SEC14"/>
    <property type="match status" value="1"/>
</dbReference>